<dbReference type="Pfam" id="PF17921">
    <property type="entry name" value="Integrase_H2C2"/>
    <property type="match status" value="1"/>
</dbReference>
<dbReference type="InterPro" id="IPR012337">
    <property type="entry name" value="RNaseH-like_sf"/>
</dbReference>
<dbReference type="InterPro" id="IPR043128">
    <property type="entry name" value="Rev_trsase/Diguanyl_cyclase"/>
</dbReference>
<feature type="compositionally biased region" description="Polar residues" evidence="7">
    <location>
        <begin position="254"/>
        <end position="263"/>
    </location>
</feature>
<reference evidence="11" key="1">
    <citation type="journal article" date="2015" name="Proc. Natl. Acad. Sci. U.S.A.">
        <title>Genome sequence of the Asian Tiger mosquito, Aedes albopictus, reveals insights into its biology, genetics, and evolution.</title>
        <authorList>
            <person name="Chen X.G."/>
            <person name="Jiang X."/>
            <person name="Gu J."/>
            <person name="Xu M."/>
            <person name="Wu Y."/>
            <person name="Deng Y."/>
            <person name="Zhang C."/>
            <person name="Bonizzoni M."/>
            <person name="Dermauw W."/>
            <person name="Vontas J."/>
            <person name="Armbruster P."/>
            <person name="Huang X."/>
            <person name="Yang Y."/>
            <person name="Zhang H."/>
            <person name="He W."/>
            <person name="Peng H."/>
            <person name="Liu Y."/>
            <person name="Wu K."/>
            <person name="Chen J."/>
            <person name="Lirakis M."/>
            <person name="Topalis P."/>
            <person name="Van Leeuwen T."/>
            <person name="Hall A.B."/>
            <person name="Jiang X."/>
            <person name="Thorpe C."/>
            <person name="Mueller R.L."/>
            <person name="Sun C."/>
            <person name="Waterhouse R.M."/>
            <person name="Yan G."/>
            <person name="Tu Z.J."/>
            <person name="Fang X."/>
            <person name="James A.A."/>
        </authorList>
    </citation>
    <scope>NUCLEOTIDE SEQUENCE [LARGE SCALE GENOMIC DNA]</scope>
    <source>
        <strain evidence="11">Foshan</strain>
    </source>
</reference>
<feature type="region of interest" description="Disordered" evidence="7">
    <location>
        <begin position="1158"/>
        <end position="1178"/>
    </location>
</feature>
<evidence type="ECO:0000256" key="5">
    <source>
        <dbReference type="ARBA" id="ARBA00022759"/>
    </source>
</evidence>
<dbReference type="EC" id="2.7.7.49" evidence="1"/>
<feature type="region of interest" description="Disordered" evidence="7">
    <location>
        <begin position="1339"/>
        <end position="1368"/>
    </location>
</feature>
<dbReference type="SUPFAM" id="SSF53098">
    <property type="entry name" value="Ribonuclease H-like"/>
    <property type="match status" value="1"/>
</dbReference>
<evidence type="ECO:0000313" key="11">
    <source>
        <dbReference type="Proteomes" id="UP000069940"/>
    </source>
</evidence>
<dbReference type="Gene3D" id="2.40.70.10">
    <property type="entry name" value="Acid Proteases"/>
    <property type="match status" value="1"/>
</dbReference>
<evidence type="ECO:0000256" key="2">
    <source>
        <dbReference type="ARBA" id="ARBA00022679"/>
    </source>
</evidence>
<dbReference type="Pfam" id="PF13650">
    <property type="entry name" value="Asp_protease_2"/>
    <property type="match status" value="1"/>
</dbReference>
<dbReference type="InterPro" id="IPR021109">
    <property type="entry name" value="Peptidase_aspartic_dom_sf"/>
</dbReference>
<proteinExistence type="predicted"/>
<dbReference type="InterPro" id="IPR055510">
    <property type="entry name" value="DUF7083"/>
</dbReference>
<evidence type="ECO:0000256" key="1">
    <source>
        <dbReference type="ARBA" id="ARBA00012493"/>
    </source>
</evidence>
<feature type="domain" description="Integrase catalytic" evidence="9">
    <location>
        <begin position="1069"/>
        <end position="1236"/>
    </location>
</feature>
<dbReference type="Pfam" id="PF17919">
    <property type="entry name" value="RT_RNaseH_2"/>
    <property type="match status" value="1"/>
</dbReference>
<evidence type="ECO:0000256" key="6">
    <source>
        <dbReference type="ARBA" id="ARBA00023268"/>
    </source>
</evidence>
<evidence type="ECO:0000259" key="9">
    <source>
        <dbReference type="PROSITE" id="PS50994"/>
    </source>
</evidence>
<dbReference type="Pfam" id="PF00078">
    <property type="entry name" value="RVT_1"/>
    <property type="match status" value="1"/>
</dbReference>
<dbReference type="PROSITE" id="PS50878">
    <property type="entry name" value="RT_POL"/>
    <property type="match status" value="1"/>
</dbReference>
<keyword evidence="6" id="KW-0511">Multifunctional enzyme</keyword>
<dbReference type="PANTHER" id="PTHR37984">
    <property type="entry name" value="PROTEIN CBG26694"/>
    <property type="match status" value="1"/>
</dbReference>
<feature type="compositionally biased region" description="Basic and acidic residues" evidence="7">
    <location>
        <begin position="265"/>
        <end position="276"/>
    </location>
</feature>
<dbReference type="CDD" id="cd01647">
    <property type="entry name" value="RT_LTR"/>
    <property type="match status" value="1"/>
</dbReference>
<dbReference type="Gene3D" id="1.10.340.70">
    <property type="match status" value="1"/>
</dbReference>
<evidence type="ECO:0000259" key="8">
    <source>
        <dbReference type="PROSITE" id="PS50878"/>
    </source>
</evidence>
<name>A0ABM2A645_AEDAL</name>
<keyword evidence="5" id="KW-0378">Hydrolase</keyword>
<evidence type="ECO:0000256" key="7">
    <source>
        <dbReference type="SAM" id="MobiDB-lite"/>
    </source>
</evidence>
<keyword evidence="3" id="KW-0548">Nucleotidyltransferase</keyword>
<dbReference type="SUPFAM" id="SSF50630">
    <property type="entry name" value="Acid proteases"/>
    <property type="match status" value="1"/>
</dbReference>
<dbReference type="PANTHER" id="PTHR37984:SF5">
    <property type="entry name" value="PROTEIN NYNRIN-LIKE"/>
    <property type="match status" value="1"/>
</dbReference>
<dbReference type="CDD" id="cd09274">
    <property type="entry name" value="RNase_HI_RT_Ty3"/>
    <property type="match status" value="1"/>
</dbReference>
<evidence type="ECO:0000256" key="4">
    <source>
        <dbReference type="ARBA" id="ARBA00022722"/>
    </source>
</evidence>
<keyword evidence="5" id="KW-0255">Endonuclease</keyword>
<keyword evidence="4" id="KW-0540">Nuclease</keyword>
<dbReference type="EnsemblMetazoa" id="AALFPA23_024817.R36996">
    <property type="protein sequence ID" value="AALFPA23_024817.P36996"/>
    <property type="gene ID" value="AALFPA23_024817"/>
</dbReference>
<dbReference type="InterPro" id="IPR043502">
    <property type="entry name" value="DNA/RNA_pol_sf"/>
</dbReference>
<feature type="region of interest" description="Disordered" evidence="7">
    <location>
        <begin position="254"/>
        <end position="276"/>
    </location>
</feature>
<feature type="domain" description="Reverse transcriptase" evidence="8">
    <location>
        <begin position="510"/>
        <end position="688"/>
    </location>
</feature>
<dbReference type="InterPro" id="IPR041577">
    <property type="entry name" value="RT_RNaseH_2"/>
</dbReference>
<dbReference type="Gene3D" id="3.30.70.270">
    <property type="match status" value="2"/>
</dbReference>
<dbReference type="RefSeq" id="XP_062713690.1">
    <property type="nucleotide sequence ID" value="XM_062857706.1"/>
</dbReference>
<dbReference type="InterPro" id="IPR001584">
    <property type="entry name" value="Integrase_cat-core"/>
</dbReference>
<sequence length="1379" mass="157063">MSQSQPPQAQSSMSGGGEQPFKETILQILSNQQALMTQLSQQVSAIQGNVQNANRNELILDSLATNITEFAYDLEKGCSFDAWFSRYADLFEKDAAQLADDAKVRLLLRKLNPSAHERYTSFILPKLSKEFTFEETVAKLKIIFGTPVSTFHRRYQCLQTMKDEDEDFISYSCKVNKACVDFKLQELKEDQFKCLIFVCGLKSSKDSDIRMRLLSRMNETSDMTLEKIVEECKSLINLKRDTVLIGGKPPSSTVVASNAVRTQPNRKEKPNRVKDPAPKTPCWSCGGMHFSSQCNFKDHKCRDCGRTGHKEGYCSCFSSKPRPKPGKGKQGNWNKHSTKIVVVKNVTRSRRYVETTINGVPVNLQLDSGSDITIISKQNWVKIGAPKTSPPDCEVQTASGDKLGIDAMFRANISISGDQREGSDLLDEFGLWDVPFSSFCKLVDTKQEDHQVAELKSKFPTVFTGQLGLCSKMQVHLSLKKDARPVFKPKRPVSYNMEAVVEDELKRLQDNGIITPITYADWAAPIVVVRKPDRTVRICADFSTGLNNALEANNYPLPLPEDIFNRMANCTMFSHIDLSDAYLQVQVDEESRKLININTHKGLYQFNRLSPGIKSAPGAFQQIMDAMLAGLDCTCPYLDDVLVGGRTEEEHRKNLYKVLERLQEYGFTVKIEKCRFFMRQVNYLGQLLDKEGIRPDPEKVKAIVNMPPPNDVPTLRSYLGAINYYGKYIREMRQLRHPLDGLLKQGVSFEWTDECQRSFDRFKEILQSPLMLTHYNPRMDIVVSADASNVGIGARIAHRFPDGSEKAVYHASRSLTPAESRYSQIEKEALGLVYAVTKFHRMVYGRRFTLQTDHKPLVAIFGSKQGIPPYTANRLQRWALTMLLYDFQIEYISTDHFGHADILSRLINSHIKPDEDFVIASIEIEKVICNIVGQSIEYLPVSYKMIAEATSEDDTLRMVRDYIRKGWPSKATSEDPGVQQFFARRESLYEAQKVLMYGDRVVIPKKLQQKVLHQLHKGHRGIDRMRSLARTFVYWPNIDDHITALVRNCQECAAVAKTDTKTKLESWPVPEKPWQRVHVDFAGPVNDTYYLVLVDSLSKWPEVVPTKRITSEATIAILRKIFSRFGMPEVLVFDNGAQLTSDVFERFCESNGITHLRTAPFHPQSNGLAESRNAPGGKSPAEILFGKPLRTSFELMRPPSKFYKDVNSKQASQYNEKHGAKTKCFEVKDKVYAQVHHGNDWSWVPGEVVERIGQVMYNIWLPDRQRLIRCHGNQLRKRYDTSSSPPEVTGPQVPLEILLDTWSLNPSSSGAAVETVEPPAEPEGLDELQLEFLRSLMEPDQQRRRLRTPVRQPELEEVIQRRSSRQRRAPVRYEPYQLY</sequence>
<dbReference type="Pfam" id="PF00665">
    <property type="entry name" value="rve"/>
    <property type="match status" value="1"/>
</dbReference>
<dbReference type="Proteomes" id="UP000069940">
    <property type="component" value="Unassembled WGS sequence"/>
</dbReference>
<dbReference type="InterPro" id="IPR000477">
    <property type="entry name" value="RT_dom"/>
</dbReference>
<dbReference type="PROSITE" id="PS50994">
    <property type="entry name" value="INTEGRASE"/>
    <property type="match status" value="1"/>
</dbReference>
<dbReference type="Gene3D" id="3.30.420.10">
    <property type="entry name" value="Ribonuclease H-like superfamily/Ribonuclease H"/>
    <property type="match status" value="1"/>
</dbReference>
<protein>
    <recommendedName>
        <fullName evidence="1">RNA-directed DNA polymerase</fullName>
        <ecNumber evidence="1">2.7.7.49</ecNumber>
    </recommendedName>
</protein>
<reference evidence="10" key="2">
    <citation type="submission" date="2025-05" db="UniProtKB">
        <authorList>
            <consortium name="EnsemblMetazoa"/>
        </authorList>
    </citation>
    <scope>IDENTIFICATION</scope>
    <source>
        <strain evidence="10">Foshan</strain>
    </source>
</reference>
<dbReference type="InterPro" id="IPR036397">
    <property type="entry name" value="RNaseH_sf"/>
</dbReference>
<dbReference type="SUPFAM" id="SSF56672">
    <property type="entry name" value="DNA/RNA polymerases"/>
    <property type="match status" value="1"/>
</dbReference>
<dbReference type="InterPro" id="IPR050951">
    <property type="entry name" value="Retrovirus_Pol_polyprotein"/>
</dbReference>
<dbReference type="InterPro" id="IPR041588">
    <property type="entry name" value="Integrase_H2C2"/>
</dbReference>
<dbReference type="GeneID" id="134290545"/>
<dbReference type="Pfam" id="PF23309">
    <property type="entry name" value="DUF7083"/>
    <property type="match status" value="1"/>
</dbReference>
<evidence type="ECO:0000313" key="10">
    <source>
        <dbReference type="EnsemblMetazoa" id="AALFPA23_024817.P36996"/>
    </source>
</evidence>
<keyword evidence="11" id="KW-1185">Reference proteome</keyword>
<dbReference type="Gene3D" id="3.10.10.10">
    <property type="entry name" value="HIV Type 1 Reverse Transcriptase, subunit A, domain 1"/>
    <property type="match status" value="1"/>
</dbReference>
<evidence type="ECO:0000256" key="3">
    <source>
        <dbReference type="ARBA" id="ARBA00022695"/>
    </source>
</evidence>
<accession>A0ABM2A645</accession>
<organism evidence="10 11">
    <name type="scientific">Aedes albopictus</name>
    <name type="common">Asian tiger mosquito</name>
    <name type="synonym">Stegomyia albopicta</name>
    <dbReference type="NCBI Taxonomy" id="7160"/>
    <lineage>
        <taxon>Eukaryota</taxon>
        <taxon>Metazoa</taxon>
        <taxon>Ecdysozoa</taxon>
        <taxon>Arthropoda</taxon>
        <taxon>Hexapoda</taxon>
        <taxon>Insecta</taxon>
        <taxon>Pterygota</taxon>
        <taxon>Neoptera</taxon>
        <taxon>Endopterygota</taxon>
        <taxon>Diptera</taxon>
        <taxon>Nematocera</taxon>
        <taxon>Culicoidea</taxon>
        <taxon>Culicidae</taxon>
        <taxon>Culicinae</taxon>
        <taxon>Aedini</taxon>
        <taxon>Aedes</taxon>
        <taxon>Stegomyia</taxon>
    </lineage>
</organism>
<keyword evidence="2" id="KW-0808">Transferase</keyword>